<evidence type="ECO:0000313" key="1">
    <source>
        <dbReference type="EMBL" id="QBJ04116.1"/>
    </source>
</evidence>
<dbReference type="EMBL" id="MK554696">
    <property type="protein sequence ID" value="QBJ04116.1"/>
    <property type="molecule type" value="Genomic_DNA"/>
</dbReference>
<organism evidence="1 2">
    <name type="scientific">Fusobacterium phage Fnu1</name>
    <dbReference type="NCBI Taxonomy" id="2530024"/>
    <lineage>
        <taxon>Viruses</taxon>
        <taxon>Duplodnaviria</taxon>
        <taxon>Heunggongvirae</taxon>
        <taxon>Uroviricota</taxon>
        <taxon>Caudoviricetes</taxon>
        <taxon>Latrobevirus</taxon>
        <taxon>Latrobevirus FNU1</taxon>
    </lineage>
</organism>
<name>A0A481W5Y6_9CAUD</name>
<dbReference type="RefSeq" id="YP_010082814.1">
    <property type="nucleotide sequence ID" value="NC_055035.1"/>
</dbReference>
<dbReference type="KEGG" id="vg:65071822"/>
<keyword evidence="2" id="KW-1185">Reference proteome</keyword>
<proteinExistence type="predicted"/>
<protein>
    <submittedName>
        <fullName evidence="1">Uncharacterized protein</fullName>
    </submittedName>
</protein>
<sequence length="203" mass="24702">MFIDNRPNKLKMTHEQFRQYLLDHYLDEDNNKIPERKLVSTQEFMEDTGLYKIDSRTKFKTPVSMGTMAYWKKILNLKDYDIYKYHRDVTKRITIDYEEWTISKIRNKKPKKLKKGVLKDTVIYTPELEKEKLIRECSFPKHFINYSLERLRKLAFELWEDMGLDPVQELSKAQKDITTYQKIKEIYKKSAEKKSKKRKKKED</sequence>
<reference evidence="1 2" key="1">
    <citation type="submission" date="2019-02" db="EMBL/GenBank/DDBJ databases">
        <title>Genomic, morphological and functional characterisation of novel bacteriophage Fnu1 capable of disrupt Fusobacterium nucleatum biofilm.</title>
        <authorList>
            <person name="Kabwe M."/>
            <person name="Brown T.L."/>
            <person name="Dashper S."/>
            <person name="Speirs L."/>
            <person name="Ku H."/>
            <person name="Petrovski S."/>
            <person name="Chan H.T."/>
            <person name="Lock P."/>
            <person name="Tucci J."/>
        </authorList>
    </citation>
    <scope>NUCLEOTIDE SEQUENCE [LARGE SCALE GENOMIC DNA]</scope>
</reference>
<dbReference type="Proteomes" id="UP000292160">
    <property type="component" value="Segment"/>
</dbReference>
<evidence type="ECO:0000313" key="2">
    <source>
        <dbReference type="Proteomes" id="UP000292160"/>
    </source>
</evidence>
<accession>A0A481W5Y6</accession>
<dbReference type="GeneID" id="65071822"/>